<dbReference type="AlphaFoldDB" id="A0A1X6PDE3"/>
<accession>A0A1X6PDE3</accession>
<dbReference type="EMBL" id="KV918802">
    <property type="protein sequence ID" value="OSX78898.1"/>
    <property type="molecule type" value="Genomic_DNA"/>
</dbReference>
<evidence type="ECO:0000313" key="1">
    <source>
        <dbReference type="EMBL" id="OSX78898.1"/>
    </source>
</evidence>
<keyword evidence="2" id="KW-1185">Reference proteome</keyword>
<protein>
    <submittedName>
        <fullName evidence="1">Uncharacterized protein</fullName>
    </submittedName>
</protein>
<dbReference type="Proteomes" id="UP000218209">
    <property type="component" value="Unassembled WGS sequence"/>
</dbReference>
<organism evidence="1 2">
    <name type="scientific">Porphyra umbilicalis</name>
    <name type="common">Purple laver</name>
    <name type="synonym">Red alga</name>
    <dbReference type="NCBI Taxonomy" id="2786"/>
    <lineage>
        <taxon>Eukaryota</taxon>
        <taxon>Rhodophyta</taxon>
        <taxon>Bangiophyceae</taxon>
        <taxon>Bangiales</taxon>
        <taxon>Bangiaceae</taxon>
        <taxon>Porphyra</taxon>
    </lineage>
</organism>
<reference evidence="1 2" key="1">
    <citation type="submission" date="2017-03" db="EMBL/GenBank/DDBJ databases">
        <title>WGS assembly of Porphyra umbilicalis.</title>
        <authorList>
            <person name="Brawley S.H."/>
            <person name="Blouin N.A."/>
            <person name="Ficko-Blean E."/>
            <person name="Wheeler G.L."/>
            <person name="Lohr M."/>
            <person name="Goodson H.V."/>
            <person name="Jenkins J.W."/>
            <person name="Blaby-Haas C.E."/>
            <person name="Helliwell K.E."/>
            <person name="Chan C."/>
            <person name="Marriage T."/>
            <person name="Bhattacharya D."/>
            <person name="Klein A.S."/>
            <person name="Badis Y."/>
            <person name="Brodie J."/>
            <person name="Cao Y."/>
            <person name="Collen J."/>
            <person name="Dittami S.M."/>
            <person name="Gachon C.M."/>
            <person name="Green B.R."/>
            <person name="Karpowicz S."/>
            <person name="Kim J.W."/>
            <person name="Kudahl U."/>
            <person name="Lin S."/>
            <person name="Michel G."/>
            <person name="Mittag M."/>
            <person name="Olson B.J."/>
            <person name="Pangilinan J."/>
            <person name="Peng Y."/>
            <person name="Qiu H."/>
            <person name="Shu S."/>
            <person name="Singer J.T."/>
            <person name="Smith A.G."/>
            <person name="Sprecher B.N."/>
            <person name="Wagner V."/>
            <person name="Wang W."/>
            <person name="Wang Z.-Y."/>
            <person name="Yan J."/>
            <person name="Yarish C."/>
            <person name="Zoeuner-Riek S."/>
            <person name="Zhuang Y."/>
            <person name="Zou Y."/>
            <person name="Lindquist E.A."/>
            <person name="Grimwood J."/>
            <person name="Barry K."/>
            <person name="Rokhsar D.S."/>
            <person name="Schmutz J."/>
            <person name="Stiller J.W."/>
            <person name="Grossman A.R."/>
            <person name="Prochnik S.E."/>
        </authorList>
    </citation>
    <scope>NUCLEOTIDE SEQUENCE [LARGE SCALE GENOMIC DNA]</scope>
    <source>
        <strain evidence="1">4086291</strain>
    </source>
</reference>
<evidence type="ECO:0000313" key="2">
    <source>
        <dbReference type="Proteomes" id="UP000218209"/>
    </source>
</evidence>
<gene>
    <name evidence="1" type="ORF">BU14_0095s0014</name>
</gene>
<proteinExistence type="predicted"/>
<sequence length="95" mass="9968">MTAVNPIISGMAAKSQLYFNKRKLADVVEVARLGANTKPPLPITVASMLVVGTWDAAFCSILKQLVFVGRAPTVGRSPLAVAACHDFETAGLGEP</sequence>
<name>A0A1X6PDE3_PORUM</name>